<dbReference type="EMBL" id="QYYH01000217">
    <property type="protein sequence ID" value="RJY02433.1"/>
    <property type="molecule type" value="Genomic_DNA"/>
</dbReference>
<dbReference type="NCBIfam" id="TIGR02273">
    <property type="entry name" value="16S_RimM"/>
    <property type="match status" value="1"/>
</dbReference>
<sequence>MNKDQQPVVLGKIGASHGVNGWMKITTYTDSVTGIFDYSPWLLNERGQWREVKVLRWRQQGKGVIASLESVDSREQAQILTNCEIGVLQESMQNLPEGDFYWRDLIGCEVTNTNGYNMGKVDQILETGSNDVLMVKANVKDAFGKRERMIPLVMEQFIKNVDLLEKQILVDWDPDF</sequence>
<dbReference type="InterPro" id="IPR056792">
    <property type="entry name" value="PRC_RimM"/>
</dbReference>
<reference evidence="8 9" key="1">
    <citation type="submission" date="2018-09" db="EMBL/GenBank/DDBJ databases">
        <title>Phylogeny of the Shewanellaceae, and recommendation for two new genera, Pseudoshewanella and Parashewanella.</title>
        <authorList>
            <person name="Wang G."/>
        </authorList>
    </citation>
    <scope>NUCLEOTIDE SEQUENCE [LARGE SCALE GENOMIC DNA]</scope>
    <source>
        <strain evidence="8 9">KCTC 22492</strain>
    </source>
</reference>
<dbReference type="GO" id="GO:0043022">
    <property type="term" value="F:ribosome binding"/>
    <property type="evidence" value="ECO:0007669"/>
    <property type="project" value="InterPro"/>
</dbReference>
<comment type="domain">
    <text evidence="5">The PRC barrel domain binds ribosomal protein uS19.</text>
</comment>
<dbReference type="GO" id="GO:0005840">
    <property type="term" value="C:ribosome"/>
    <property type="evidence" value="ECO:0007669"/>
    <property type="project" value="InterPro"/>
</dbReference>
<keyword evidence="3 5" id="KW-0698">rRNA processing</keyword>
<evidence type="ECO:0000256" key="2">
    <source>
        <dbReference type="ARBA" id="ARBA00022517"/>
    </source>
</evidence>
<evidence type="ECO:0000256" key="5">
    <source>
        <dbReference type="HAMAP-Rule" id="MF_00014"/>
    </source>
</evidence>
<evidence type="ECO:0000256" key="4">
    <source>
        <dbReference type="ARBA" id="ARBA00023186"/>
    </source>
</evidence>
<organism evidence="8 9">
    <name type="scientific">Parashewanella spongiae</name>
    <dbReference type="NCBI Taxonomy" id="342950"/>
    <lineage>
        <taxon>Bacteria</taxon>
        <taxon>Pseudomonadati</taxon>
        <taxon>Pseudomonadota</taxon>
        <taxon>Gammaproteobacteria</taxon>
        <taxon>Alteromonadales</taxon>
        <taxon>Shewanellaceae</taxon>
        <taxon>Parashewanella</taxon>
    </lineage>
</organism>
<name>A0A3A6TMC6_9GAMM</name>
<accession>A0A3A6TMC6</accession>
<protein>
    <recommendedName>
        <fullName evidence="5">Ribosome maturation factor RimM</fullName>
    </recommendedName>
</protein>
<gene>
    <name evidence="5 8" type="primary">rimM</name>
    <name evidence="8" type="ORF">D5R81_19265</name>
</gene>
<proteinExistence type="inferred from homology"/>
<dbReference type="Pfam" id="PF24986">
    <property type="entry name" value="PRC_RimM"/>
    <property type="match status" value="1"/>
</dbReference>
<dbReference type="AlphaFoldDB" id="A0A3A6TMC6"/>
<evidence type="ECO:0000259" key="7">
    <source>
        <dbReference type="Pfam" id="PF24986"/>
    </source>
</evidence>
<comment type="subunit">
    <text evidence="5">Binds ribosomal protein uS19.</text>
</comment>
<comment type="similarity">
    <text evidence="5">Belongs to the RimM family.</text>
</comment>
<dbReference type="OrthoDB" id="9783509at2"/>
<comment type="function">
    <text evidence="5">An accessory protein needed during the final step in the assembly of 30S ribosomal subunit, possibly for assembly of the head region. Essential for efficient processing of 16S rRNA. May be needed both before and after RbfA during the maturation of 16S rRNA. It has affinity for free ribosomal 30S subunits but not for 70S ribosomes.</text>
</comment>
<evidence type="ECO:0000256" key="1">
    <source>
        <dbReference type="ARBA" id="ARBA00022490"/>
    </source>
</evidence>
<feature type="domain" description="Ribosome maturation factor RimM PRC barrel" evidence="7">
    <location>
        <begin position="102"/>
        <end position="174"/>
    </location>
</feature>
<keyword evidence="1 5" id="KW-0963">Cytoplasm</keyword>
<dbReference type="GO" id="GO:0006364">
    <property type="term" value="P:rRNA processing"/>
    <property type="evidence" value="ECO:0007669"/>
    <property type="project" value="UniProtKB-UniRule"/>
</dbReference>
<dbReference type="Gene3D" id="2.40.30.60">
    <property type="entry name" value="RimM"/>
    <property type="match status" value="1"/>
</dbReference>
<dbReference type="Pfam" id="PF01782">
    <property type="entry name" value="RimM"/>
    <property type="match status" value="1"/>
</dbReference>
<keyword evidence="9" id="KW-1185">Reference proteome</keyword>
<dbReference type="Gene3D" id="2.30.30.240">
    <property type="entry name" value="PRC-barrel domain"/>
    <property type="match status" value="1"/>
</dbReference>
<keyword evidence="4 5" id="KW-0143">Chaperone</keyword>
<feature type="domain" description="RimM N-terminal" evidence="6">
    <location>
        <begin position="10"/>
        <end position="89"/>
    </location>
</feature>
<dbReference type="InterPro" id="IPR011961">
    <property type="entry name" value="RimM"/>
</dbReference>
<comment type="subcellular location">
    <subcellularLocation>
        <location evidence="5">Cytoplasm</location>
    </subcellularLocation>
</comment>
<dbReference type="PANTHER" id="PTHR33692:SF1">
    <property type="entry name" value="RIBOSOME MATURATION FACTOR RIMM"/>
    <property type="match status" value="1"/>
</dbReference>
<dbReference type="SUPFAM" id="SSF50346">
    <property type="entry name" value="PRC-barrel domain"/>
    <property type="match status" value="1"/>
</dbReference>
<evidence type="ECO:0000256" key="3">
    <source>
        <dbReference type="ARBA" id="ARBA00022552"/>
    </source>
</evidence>
<dbReference type="Proteomes" id="UP000273022">
    <property type="component" value="Unassembled WGS sequence"/>
</dbReference>
<dbReference type="InterPro" id="IPR009000">
    <property type="entry name" value="Transl_B-barrel_sf"/>
</dbReference>
<dbReference type="InterPro" id="IPR011033">
    <property type="entry name" value="PRC_barrel-like_sf"/>
</dbReference>
<keyword evidence="2 5" id="KW-0690">Ribosome biogenesis</keyword>
<dbReference type="InterPro" id="IPR036976">
    <property type="entry name" value="RimM_N_sf"/>
</dbReference>
<dbReference type="PANTHER" id="PTHR33692">
    <property type="entry name" value="RIBOSOME MATURATION FACTOR RIMM"/>
    <property type="match status" value="1"/>
</dbReference>
<dbReference type="SUPFAM" id="SSF50447">
    <property type="entry name" value="Translation proteins"/>
    <property type="match status" value="1"/>
</dbReference>
<dbReference type="GO" id="GO:0005737">
    <property type="term" value="C:cytoplasm"/>
    <property type="evidence" value="ECO:0007669"/>
    <property type="project" value="UniProtKB-SubCell"/>
</dbReference>
<dbReference type="RefSeq" id="WP_121855197.1">
    <property type="nucleotide sequence ID" value="NZ_CP037952.1"/>
</dbReference>
<dbReference type="GO" id="GO:0042274">
    <property type="term" value="P:ribosomal small subunit biogenesis"/>
    <property type="evidence" value="ECO:0007669"/>
    <property type="project" value="UniProtKB-UniRule"/>
</dbReference>
<dbReference type="HAMAP" id="MF_00014">
    <property type="entry name" value="Ribosome_mat_RimM"/>
    <property type="match status" value="1"/>
</dbReference>
<evidence type="ECO:0000259" key="6">
    <source>
        <dbReference type="Pfam" id="PF01782"/>
    </source>
</evidence>
<comment type="caution">
    <text evidence="8">The sequence shown here is derived from an EMBL/GenBank/DDBJ whole genome shotgun (WGS) entry which is preliminary data.</text>
</comment>
<evidence type="ECO:0000313" key="8">
    <source>
        <dbReference type="EMBL" id="RJY02433.1"/>
    </source>
</evidence>
<evidence type="ECO:0000313" key="9">
    <source>
        <dbReference type="Proteomes" id="UP000273022"/>
    </source>
</evidence>
<dbReference type="InterPro" id="IPR002676">
    <property type="entry name" value="RimM_N"/>
</dbReference>